<dbReference type="GO" id="GO:0006355">
    <property type="term" value="P:regulation of DNA-templated transcription"/>
    <property type="evidence" value="ECO:0007669"/>
    <property type="project" value="InterPro"/>
</dbReference>
<dbReference type="PANTHER" id="PTHR44688">
    <property type="entry name" value="DNA-BINDING TRANSCRIPTIONAL ACTIVATOR DEVR_DOSR"/>
    <property type="match status" value="1"/>
</dbReference>
<dbReference type="CDD" id="cd06170">
    <property type="entry name" value="LuxR_C_like"/>
    <property type="match status" value="1"/>
</dbReference>
<evidence type="ECO:0000256" key="3">
    <source>
        <dbReference type="ARBA" id="ARBA00023163"/>
    </source>
</evidence>
<dbReference type="InterPro" id="IPR016032">
    <property type="entry name" value="Sig_transdc_resp-reg_C-effctor"/>
</dbReference>
<gene>
    <name evidence="5" type="ORF">AYR66_14800</name>
</gene>
<keyword evidence="2" id="KW-0238">DNA-binding</keyword>
<dbReference type="GO" id="GO:0003677">
    <property type="term" value="F:DNA binding"/>
    <property type="evidence" value="ECO:0007669"/>
    <property type="project" value="UniProtKB-KW"/>
</dbReference>
<organism evidence="5 6">
    <name type="scientific">Noviherbaspirillum denitrificans</name>
    <dbReference type="NCBI Taxonomy" id="1968433"/>
    <lineage>
        <taxon>Bacteria</taxon>
        <taxon>Pseudomonadati</taxon>
        <taxon>Pseudomonadota</taxon>
        <taxon>Betaproteobacteria</taxon>
        <taxon>Burkholderiales</taxon>
        <taxon>Oxalobacteraceae</taxon>
        <taxon>Noviherbaspirillum</taxon>
    </lineage>
</organism>
<dbReference type="PROSITE" id="PS50043">
    <property type="entry name" value="HTH_LUXR_2"/>
    <property type="match status" value="1"/>
</dbReference>
<evidence type="ECO:0000256" key="2">
    <source>
        <dbReference type="ARBA" id="ARBA00023125"/>
    </source>
</evidence>
<dbReference type="InterPro" id="IPR036388">
    <property type="entry name" value="WH-like_DNA-bd_sf"/>
</dbReference>
<evidence type="ECO:0000256" key="1">
    <source>
        <dbReference type="ARBA" id="ARBA00023015"/>
    </source>
</evidence>
<dbReference type="InterPro" id="IPR000792">
    <property type="entry name" value="Tscrpt_reg_LuxR_C"/>
</dbReference>
<name>A0A254TD49_9BURK</name>
<evidence type="ECO:0000259" key="4">
    <source>
        <dbReference type="PROSITE" id="PS50043"/>
    </source>
</evidence>
<dbReference type="SUPFAM" id="SSF46894">
    <property type="entry name" value="C-terminal effector domain of the bipartite response regulators"/>
    <property type="match status" value="1"/>
</dbReference>
<proteinExistence type="predicted"/>
<comment type="caution">
    <text evidence="5">The sequence shown here is derived from an EMBL/GenBank/DDBJ whole genome shotgun (WGS) entry which is preliminary data.</text>
</comment>
<dbReference type="EMBL" id="LSTO01000001">
    <property type="protein sequence ID" value="OWW20570.1"/>
    <property type="molecule type" value="Genomic_DNA"/>
</dbReference>
<dbReference type="Pfam" id="PF00196">
    <property type="entry name" value="GerE"/>
    <property type="match status" value="1"/>
</dbReference>
<keyword evidence="3" id="KW-0804">Transcription</keyword>
<keyword evidence="1" id="KW-0805">Transcription regulation</keyword>
<dbReference type="Proteomes" id="UP000197535">
    <property type="component" value="Unassembled WGS sequence"/>
</dbReference>
<evidence type="ECO:0000313" key="6">
    <source>
        <dbReference type="Proteomes" id="UP000197535"/>
    </source>
</evidence>
<dbReference type="RefSeq" id="WP_088707440.1">
    <property type="nucleotide sequence ID" value="NZ_LSTO01000001.1"/>
</dbReference>
<keyword evidence="6" id="KW-1185">Reference proteome</keyword>
<dbReference type="Gene3D" id="1.10.10.10">
    <property type="entry name" value="Winged helix-like DNA-binding domain superfamily/Winged helix DNA-binding domain"/>
    <property type="match status" value="1"/>
</dbReference>
<accession>A0A254TD49</accession>
<reference evidence="5 6" key="1">
    <citation type="submission" date="2016-02" db="EMBL/GenBank/DDBJ databases">
        <authorList>
            <person name="Wen L."/>
            <person name="He K."/>
            <person name="Yang H."/>
        </authorList>
    </citation>
    <scope>NUCLEOTIDE SEQUENCE [LARGE SCALE GENOMIC DNA]</scope>
    <source>
        <strain evidence="5 6">TSA40</strain>
    </source>
</reference>
<feature type="domain" description="HTH luxR-type" evidence="4">
    <location>
        <begin position="249"/>
        <end position="313"/>
    </location>
</feature>
<dbReference type="PRINTS" id="PR00038">
    <property type="entry name" value="HTHLUXR"/>
</dbReference>
<dbReference type="AlphaFoldDB" id="A0A254TD49"/>
<dbReference type="OrthoDB" id="561214at2"/>
<sequence length="313" mass="34388">MLEKFSKAVANMYWAAQQSEPALFRQELLDLACGLVDCDGGALSIWQLATTSRGDGRPERARARIVTLIQQAQVQPAPAFCSSMPSPHALNGKSEFRLHPVPWIKELHDDESIEKLILLGDVNSTDAGARWLILFRCSDRDFTARDAALLDAFWHLAKQSIDINLQYALSRVVPQGAGRSVALVNSQGIIEIADDRVKDLLLQEWPLLRGVALPKTALASLLATSSYRGKSIEIQASRKAGYLACTMQKIHAATLLTPSEISAVQCFARGMTHSAIAFQFGVSPHTVRNQLANAYRKLGVHSKAELIRVISDF</sequence>
<protein>
    <recommendedName>
        <fullName evidence="4">HTH luxR-type domain-containing protein</fullName>
    </recommendedName>
</protein>
<dbReference type="PANTHER" id="PTHR44688:SF16">
    <property type="entry name" value="DNA-BINDING TRANSCRIPTIONAL ACTIVATOR DEVR_DOSR"/>
    <property type="match status" value="1"/>
</dbReference>
<dbReference type="SMART" id="SM00421">
    <property type="entry name" value="HTH_LUXR"/>
    <property type="match status" value="1"/>
</dbReference>
<evidence type="ECO:0000313" key="5">
    <source>
        <dbReference type="EMBL" id="OWW20570.1"/>
    </source>
</evidence>